<dbReference type="EMBL" id="AFWV01000004">
    <property type="protein sequence ID" value="EGV19325.1"/>
    <property type="molecule type" value="Genomic_DNA"/>
</dbReference>
<keyword evidence="3" id="KW-1185">Reference proteome</keyword>
<dbReference type="InterPro" id="IPR006342">
    <property type="entry name" value="FkbM_mtfrase"/>
</dbReference>
<evidence type="ECO:0000259" key="1">
    <source>
        <dbReference type="Pfam" id="PF05050"/>
    </source>
</evidence>
<dbReference type="Pfam" id="PF05050">
    <property type="entry name" value="Methyltransf_21"/>
    <property type="match status" value="1"/>
</dbReference>
<dbReference type="InterPro" id="IPR052514">
    <property type="entry name" value="SAM-dependent_MTase"/>
</dbReference>
<protein>
    <submittedName>
        <fullName evidence="2">Methyltransferase FkbM family</fullName>
    </submittedName>
</protein>
<dbReference type="Proteomes" id="UP000005459">
    <property type="component" value="Unassembled WGS sequence"/>
</dbReference>
<evidence type="ECO:0000313" key="2">
    <source>
        <dbReference type="EMBL" id="EGV19325.1"/>
    </source>
</evidence>
<dbReference type="CDD" id="cd02440">
    <property type="entry name" value="AdoMet_MTases"/>
    <property type="match status" value="1"/>
</dbReference>
<keyword evidence="2" id="KW-0808">Transferase</keyword>
<name>F9U967_9GAMM</name>
<dbReference type="NCBIfam" id="TIGR01444">
    <property type="entry name" value="fkbM_fam"/>
    <property type="match status" value="1"/>
</dbReference>
<reference evidence="2 3" key="1">
    <citation type="submission" date="2011-06" db="EMBL/GenBank/DDBJ databases">
        <title>The draft genome of Thiocapsa marina 5811.</title>
        <authorList>
            <consortium name="US DOE Joint Genome Institute (JGI-PGF)"/>
            <person name="Lucas S."/>
            <person name="Han J."/>
            <person name="Cheng J.-F."/>
            <person name="Goodwin L."/>
            <person name="Pitluck S."/>
            <person name="Peters L."/>
            <person name="Land M.L."/>
            <person name="Hauser L."/>
            <person name="Vogl K."/>
            <person name="Liu Z."/>
            <person name="Imhoff J."/>
            <person name="Thiel V."/>
            <person name="Frigaard N.-U."/>
            <person name="Bryant D."/>
            <person name="Woyke T.J."/>
        </authorList>
    </citation>
    <scope>NUCLEOTIDE SEQUENCE [LARGE SCALE GENOMIC DNA]</scope>
    <source>
        <strain evidence="2 3">5811</strain>
    </source>
</reference>
<evidence type="ECO:0000313" key="3">
    <source>
        <dbReference type="Proteomes" id="UP000005459"/>
    </source>
</evidence>
<dbReference type="Gene3D" id="3.40.50.150">
    <property type="entry name" value="Vaccinia Virus protein VP39"/>
    <property type="match status" value="1"/>
</dbReference>
<dbReference type="GO" id="GO:0032259">
    <property type="term" value="P:methylation"/>
    <property type="evidence" value="ECO:0007669"/>
    <property type="project" value="UniProtKB-KW"/>
</dbReference>
<organism evidence="2 3">
    <name type="scientific">Thiocapsa marina 5811</name>
    <dbReference type="NCBI Taxonomy" id="768671"/>
    <lineage>
        <taxon>Bacteria</taxon>
        <taxon>Pseudomonadati</taxon>
        <taxon>Pseudomonadota</taxon>
        <taxon>Gammaproteobacteria</taxon>
        <taxon>Chromatiales</taxon>
        <taxon>Chromatiaceae</taxon>
        <taxon>Thiocapsa</taxon>
    </lineage>
</organism>
<dbReference type="SUPFAM" id="SSF53335">
    <property type="entry name" value="S-adenosyl-L-methionine-dependent methyltransferases"/>
    <property type="match status" value="1"/>
</dbReference>
<dbReference type="eggNOG" id="COG4123">
    <property type="taxonomic scope" value="Bacteria"/>
</dbReference>
<dbReference type="InterPro" id="IPR029063">
    <property type="entry name" value="SAM-dependent_MTases_sf"/>
</dbReference>
<dbReference type="STRING" id="768671.ThimaDRAFT_1469"/>
<proteinExistence type="predicted"/>
<gene>
    <name evidence="2" type="ORF">ThimaDRAFT_1469</name>
</gene>
<dbReference type="PANTHER" id="PTHR34203:SF15">
    <property type="entry name" value="SLL1173 PROTEIN"/>
    <property type="match status" value="1"/>
</dbReference>
<feature type="domain" description="Methyltransferase FkbM" evidence="1">
    <location>
        <begin position="104"/>
        <end position="243"/>
    </location>
</feature>
<sequence>MLDEADSRLLRVCCLPPLRDLRVPRPTKRTRRQLRKIVTVFGPERARRLLCRERWGDRRLVAVDCCGRKCFLRLGSTDPLVWFSVFMQEDYGAVLPFEPRIIVDLGAYTGFSAIFFANKYPNAEIIAVEPDPENFKLLTKNIGYYPRIRPVQAAIWFEDTVLDLYGQKEGHWASSLFSSTPFPGRSGIHRVRAIAIESLMSRFSLDRIDVLKVDIEGAEKELFEHSAHWIDRVGAIFIELHDRFRPGCGKAVEAATGGFDHQVVGPMTSLLVNCSRRS</sequence>
<dbReference type="GO" id="GO:0008168">
    <property type="term" value="F:methyltransferase activity"/>
    <property type="evidence" value="ECO:0007669"/>
    <property type="project" value="UniProtKB-KW"/>
</dbReference>
<accession>F9U967</accession>
<dbReference type="AlphaFoldDB" id="F9U967"/>
<dbReference type="PANTHER" id="PTHR34203">
    <property type="entry name" value="METHYLTRANSFERASE, FKBM FAMILY PROTEIN"/>
    <property type="match status" value="1"/>
</dbReference>
<keyword evidence="2" id="KW-0489">Methyltransferase</keyword>